<reference evidence="2 3" key="1">
    <citation type="submission" date="2018-11" db="EMBL/GenBank/DDBJ databases">
        <title>The genome draft of YIM 96095.</title>
        <authorList>
            <person name="Tang S.-K."/>
            <person name="Chunyu W.-X."/>
            <person name="Feng Y.-Z."/>
        </authorList>
    </citation>
    <scope>NUCLEOTIDE SEQUENCE [LARGE SCALE GENOMIC DNA]</scope>
    <source>
        <strain evidence="2 3">YIM 96095</strain>
    </source>
</reference>
<proteinExistence type="predicted"/>
<keyword evidence="3" id="KW-1185">Reference proteome</keyword>
<sequence length="107" mass="10581">MNDPLVLAAAVAVLAGATFALRAAGPLLRSRVTVPARLERLMETSAAVLLVAVVATTALTEDQGFAGVARPAGVLAGGVLAWRGAPFAVVVLTAAGIAAGLRLLGVP</sequence>
<evidence type="ECO:0000313" key="2">
    <source>
        <dbReference type="EMBL" id="RNL84336.1"/>
    </source>
</evidence>
<keyword evidence="1" id="KW-0472">Membrane</keyword>
<dbReference type="InterPro" id="IPR008407">
    <property type="entry name" value="Brnchd-chn_aa_trnsp_AzlD"/>
</dbReference>
<organism evidence="2 3">
    <name type="scientific">Halostreptopolyspora alba</name>
    <dbReference type="NCBI Taxonomy" id="2487137"/>
    <lineage>
        <taxon>Bacteria</taxon>
        <taxon>Bacillati</taxon>
        <taxon>Actinomycetota</taxon>
        <taxon>Actinomycetes</taxon>
        <taxon>Streptosporangiales</taxon>
        <taxon>Nocardiopsidaceae</taxon>
        <taxon>Halostreptopolyspora</taxon>
    </lineage>
</organism>
<dbReference type="RefSeq" id="WP_123201507.1">
    <property type="nucleotide sequence ID" value="NZ_RJMB01000011.1"/>
</dbReference>
<dbReference type="EMBL" id="RJMB01000011">
    <property type="protein sequence ID" value="RNL84336.1"/>
    <property type="molecule type" value="Genomic_DNA"/>
</dbReference>
<keyword evidence="1" id="KW-1133">Transmembrane helix</keyword>
<feature type="transmembrane region" description="Helical" evidence="1">
    <location>
        <begin position="40"/>
        <end position="60"/>
    </location>
</feature>
<name>A0A3N0E919_9ACTN</name>
<evidence type="ECO:0000313" key="3">
    <source>
        <dbReference type="Proteomes" id="UP000269198"/>
    </source>
</evidence>
<dbReference type="Proteomes" id="UP000269198">
    <property type="component" value="Unassembled WGS sequence"/>
</dbReference>
<accession>A0A3N0E919</accession>
<dbReference type="AlphaFoldDB" id="A0A3N0E919"/>
<dbReference type="Pfam" id="PF05437">
    <property type="entry name" value="AzlD"/>
    <property type="match status" value="1"/>
</dbReference>
<protein>
    <submittedName>
        <fullName evidence="2">AzlD domain-containing protein</fullName>
    </submittedName>
</protein>
<feature type="transmembrane region" description="Helical" evidence="1">
    <location>
        <begin position="80"/>
        <end position="104"/>
    </location>
</feature>
<keyword evidence="1" id="KW-0812">Transmembrane</keyword>
<comment type="caution">
    <text evidence="2">The sequence shown here is derived from an EMBL/GenBank/DDBJ whole genome shotgun (WGS) entry which is preliminary data.</text>
</comment>
<gene>
    <name evidence="2" type="ORF">EFW17_12310</name>
</gene>
<feature type="transmembrane region" description="Helical" evidence="1">
    <location>
        <begin position="6"/>
        <end position="28"/>
    </location>
</feature>
<evidence type="ECO:0000256" key="1">
    <source>
        <dbReference type="SAM" id="Phobius"/>
    </source>
</evidence>
<dbReference type="OrthoDB" id="4484240at2"/>